<feature type="compositionally biased region" description="Low complexity" evidence="10">
    <location>
        <begin position="534"/>
        <end position="552"/>
    </location>
</feature>
<evidence type="ECO:0000256" key="5">
    <source>
        <dbReference type="ARBA" id="ARBA00022786"/>
    </source>
</evidence>
<dbReference type="GO" id="GO:0016020">
    <property type="term" value="C:membrane"/>
    <property type="evidence" value="ECO:0007669"/>
    <property type="project" value="UniProtKB-SubCell"/>
</dbReference>
<feature type="non-terminal residue" evidence="14">
    <location>
        <position position="1100"/>
    </location>
</feature>
<protein>
    <recommendedName>
        <fullName evidence="16">RING-type domain-containing protein</fullName>
    </recommendedName>
</protein>
<evidence type="ECO:0000256" key="2">
    <source>
        <dbReference type="ARBA" id="ARBA00022692"/>
    </source>
</evidence>
<dbReference type="EMBL" id="SGJD01000223">
    <property type="protein sequence ID" value="KAB0406197.1"/>
    <property type="molecule type" value="Genomic_DNA"/>
</dbReference>
<dbReference type="CDD" id="cd16742">
    <property type="entry name" value="RING-HC_RNFT2"/>
    <property type="match status" value="1"/>
</dbReference>
<keyword evidence="2 11" id="KW-0812">Transmembrane</keyword>
<dbReference type="AlphaFoldDB" id="A0A6A1QER0"/>
<dbReference type="PROSITE" id="PS00518">
    <property type="entry name" value="ZF_RING_1"/>
    <property type="match status" value="1"/>
</dbReference>
<dbReference type="InterPro" id="IPR036047">
    <property type="entry name" value="F-box-like_dom_sf"/>
</dbReference>
<dbReference type="PANTHER" id="PTHR15860:SF2">
    <property type="entry name" value="RING FINGER AND TRANSMEMBRANE DOMAIN-CONTAINING PROTEIN 2"/>
    <property type="match status" value="1"/>
</dbReference>
<keyword evidence="15" id="KW-1185">Reference proteome</keyword>
<comment type="caution">
    <text evidence="14">The sequence shown here is derived from an EMBL/GenBank/DDBJ whole genome shotgun (WGS) entry which is preliminary data.</text>
</comment>
<dbReference type="InterPro" id="IPR017907">
    <property type="entry name" value="Znf_RING_CS"/>
</dbReference>
<evidence type="ECO:0000259" key="13">
    <source>
        <dbReference type="PROSITE" id="PS50181"/>
    </source>
</evidence>
<reference evidence="14 15" key="1">
    <citation type="journal article" date="2019" name="PLoS ONE">
        <title>Genomic analyses reveal an absence of contemporary introgressive admixture between fin whales and blue whales, despite known hybrids.</title>
        <authorList>
            <person name="Westbury M.V."/>
            <person name="Petersen B."/>
            <person name="Lorenzen E.D."/>
        </authorList>
    </citation>
    <scope>NUCLEOTIDE SEQUENCE [LARGE SCALE GENOMIC DNA]</scope>
    <source>
        <strain evidence="14">FinWhale-01</strain>
    </source>
</reference>
<dbReference type="SUPFAM" id="SSF50998">
    <property type="entry name" value="Quinoprotein alcohol dehydrogenase-like"/>
    <property type="match status" value="1"/>
</dbReference>
<evidence type="ECO:0000259" key="12">
    <source>
        <dbReference type="PROSITE" id="PS50089"/>
    </source>
</evidence>
<evidence type="ECO:0000256" key="1">
    <source>
        <dbReference type="ARBA" id="ARBA00004141"/>
    </source>
</evidence>
<evidence type="ECO:0000256" key="11">
    <source>
        <dbReference type="SAM" id="Phobius"/>
    </source>
</evidence>
<evidence type="ECO:0000256" key="3">
    <source>
        <dbReference type="ARBA" id="ARBA00022723"/>
    </source>
</evidence>
<keyword evidence="5" id="KW-0833">Ubl conjugation pathway</keyword>
<feature type="domain" description="F-box" evidence="13">
    <location>
        <begin position="747"/>
        <end position="793"/>
    </location>
</feature>
<feature type="compositionally biased region" description="Basic residues" evidence="10">
    <location>
        <begin position="1"/>
        <end position="10"/>
    </location>
</feature>
<feature type="region of interest" description="Disordered" evidence="10">
    <location>
        <begin position="508"/>
        <end position="570"/>
    </location>
</feature>
<dbReference type="InterPro" id="IPR001810">
    <property type="entry name" value="F-box_dom"/>
</dbReference>
<evidence type="ECO:0000313" key="15">
    <source>
        <dbReference type="Proteomes" id="UP000437017"/>
    </source>
</evidence>
<dbReference type="PROSITE" id="PS50089">
    <property type="entry name" value="ZF_RING_2"/>
    <property type="match status" value="1"/>
</dbReference>
<dbReference type="FunFam" id="2.130.10.10:FF:000428">
    <property type="entry name" value="F-box and WD repeat domain containing 8"/>
    <property type="match status" value="1"/>
</dbReference>
<evidence type="ECO:0000256" key="7">
    <source>
        <dbReference type="ARBA" id="ARBA00022989"/>
    </source>
</evidence>
<dbReference type="CDD" id="cd22134">
    <property type="entry name" value="F-box_FBXW8"/>
    <property type="match status" value="1"/>
</dbReference>
<dbReference type="Proteomes" id="UP000437017">
    <property type="component" value="Unassembled WGS sequence"/>
</dbReference>
<dbReference type="InterPro" id="IPR015943">
    <property type="entry name" value="WD40/YVTN_repeat-like_dom_sf"/>
</dbReference>
<dbReference type="Gene3D" id="2.130.10.10">
    <property type="entry name" value="YVTN repeat-like/Quinoprotein amine dehydrogenase"/>
    <property type="match status" value="1"/>
</dbReference>
<dbReference type="PROSITE" id="PS50181">
    <property type="entry name" value="FBOX"/>
    <property type="match status" value="1"/>
</dbReference>
<evidence type="ECO:0000256" key="9">
    <source>
        <dbReference type="PROSITE-ProRule" id="PRU00175"/>
    </source>
</evidence>
<comment type="subcellular location">
    <subcellularLocation>
        <location evidence="1">Membrane</location>
        <topology evidence="1">Multi-pass membrane protein</topology>
    </subcellularLocation>
</comment>
<organism evidence="14 15">
    <name type="scientific">Balaenoptera physalus</name>
    <name type="common">Fin whale</name>
    <name type="synonym">Balaena physalus</name>
    <dbReference type="NCBI Taxonomy" id="9770"/>
    <lineage>
        <taxon>Eukaryota</taxon>
        <taxon>Metazoa</taxon>
        <taxon>Chordata</taxon>
        <taxon>Craniata</taxon>
        <taxon>Vertebrata</taxon>
        <taxon>Euteleostomi</taxon>
        <taxon>Mammalia</taxon>
        <taxon>Eutheria</taxon>
        <taxon>Laurasiatheria</taxon>
        <taxon>Artiodactyla</taxon>
        <taxon>Whippomorpha</taxon>
        <taxon>Cetacea</taxon>
        <taxon>Mysticeti</taxon>
        <taxon>Balaenopteridae</taxon>
        <taxon>Balaenoptera</taxon>
    </lineage>
</organism>
<evidence type="ECO:0000256" key="4">
    <source>
        <dbReference type="ARBA" id="ARBA00022771"/>
    </source>
</evidence>
<keyword evidence="7 11" id="KW-1133">Transmembrane helix</keyword>
<evidence type="ECO:0000256" key="10">
    <source>
        <dbReference type="SAM" id="MobiDB-lite"/>
    </source>
</evidence>
<dbReference type="Gene3D" id="1.20.1280.50">
    <property type="match status" value="1"/>
</dbReference>
<keyword evidence="8 11" id="KW-0472">Membrane</keyword>
<feature type="transmembrane region" description="Helical" evidence="11">
    <location>
        <begin position="242"/>
        <end position="268"/>
    </location>
</feature>
<feature type="non-terminal residue" evidence="14">
    <location>
        <position position="1"/>
    </location>
</feature>
<dbReference type="GO" id="GO:0008270">
    <property type="term" value="F:zinc ion binding"/>
    <property type="evidence" value="ECO:0007669"/>
    <property type="project" value="UniProtKB-KW"/>
</dbReference>
<dbReference type="SUPFAM" id="SSF81383">
    <property type="entry name" value="F-box domain"/>
    <property type="match status" value="1"/>
</dbReference>
<feature type="transmembrane region" description="Helical" evidence="11">
    <location>
        <begin position="165"/>
        <end position="185"/>
    </location>
</feature>
<dbReference type="InterPro" id="IPR001841">
    <property type="entry name" value="Znf_RING"/>
</dbReference>
<keyword evidence="6" id="KW-0862">Zinc</keyword>
<dbReference type="InterPro" id="IPR011047">
    <property type="entry name" value="Quinoprotein_ADH-like_sf"/>
</dbReference>
<feature type="region of interest" description="Disordered" evidence="10">
    <location>
        <begin position="1"/>
        <end position="48"/>
    </location>
</feature>
<evidence type="ECO:0000313" key="14">
    <source>
        <dbReference type="EMBL" id="KAB0406197.1"/>
    </source>
</evidence>
<dbReference type="SMART" id="SM00256">
    <property type="entry name" value="FBOX"/>
    <property type="match status" value="1"/>
</dbReference>
<dbReference type="InterPro" id="IPR013083">
    <property type="entry name" value="Znf_RING/FYVE/PHD"/>
</dbReference>
<dbReference type="GO" id="GO:0061630">
    <property type="term" value="F:ubiquitin protein ligase activity"/>
    <property type="evidence" value="ECO:0007669"/>
    <property type="project" value="InterPro"/>
</dbReference>
<dbReference type="SUPFAM" id="SSF57850">
    <property type="entry name" value="RING/U-box"/>
    <property type="match status" value="1"/>
</dbReference>
<sequence>VLRKMQRRHSSNTDNVPPERLIPFEKDKPKRRHMTSRTPGHGVHGKASVDEGGVFESLKAEAASPPALFSGLSGLPTGSLPATPFPSSLVLGAAAGGGDVFLQMPTSREEGGGRGLPFILILLAKVCFQHKLGECGGMQGSKTAASPVGWQAFLFDQREEYKKRLWGIAVCIGMASTFAYANSTLREQVSLKEKRSVLVILWILAFLAGNTLYVLYTFSSQQLYNSLIFLKPNLETLDFFDLLWIVGIADFVLKYITIALKCLVVALPKIILAVKSKGKFYLVIEELSQLFRSLVPIQLWYKYIMGDDASNSYFLGGVLIVLYSLCKSFDICGRVGGVRKALKLLCTSQNYGVRATGQQCTEAGDICAICQAEFREPLILMCQHVFCEECLCLWLDRERTCPLCRAVAVDTLRCWKDGATSAHFQASANGITEKAICVATEQISKKAPGEMSLQICTKRLQGMKFLLQKSTANQQGRSAVKLIKINDSLAAREKPAGYVMSWPSPTTAVGKRVTPDSDHVAGRLPPSCTSGPFPGDSAAPAWASAAEGSPGPLFREEENRMGPPSRAESVPKRAPLFASARAAPAHETSLAWGISFISVPPFGEEEAKLLKRDTSLEGRSCQSGGKLQSFSRYRIRLHYSKNVPKLLFGLGEFDYFTLEVSRFDICCLQPKISNGLDLQGALLIGEKRSFLAFMLSLALFLQLNTLPPYALDYRLALRLLDEWKHDSRKIFTLNRGAYTKNEMDDVPFFDIQLPYELAINIFQYLDRKELGRCAQVSKTWKVIAEDEVLWYRLCQQEGHLPESSISDYSCWKLIFQECRAKEHMLRTNWKNRKGAVSELEHIPDAVLCDVHSHDGVVIAGHCPTGRVQCSNLENVCDRMAFEFVIYTSGDVRVWDTRTWDYTAPFLESDYEEDEPGMQPYVSFVRINSSLAVAAYEDGFLNIWDLRTGRYPIHRFEHDARIQALALSQEDATVATASAFDVVMLCPNEEGYWQIAAEFEVQKLDVHPWKSEIRIWPDNVSEDELSGTIAGYVDYLEIVPDTGRYPVAVATAGDLVYLLKAEDSARTLHYVYGQPVTCLDVSANQAAFGVKSLGWVYEGNK</sequence>
<name>A0A6A1QER0_BALPH</name>
<accession>A0A6A1QER0</accession>
<dbReference type="Pfam" id="PF12937">
    <property type="entry name" value="F-box-like"/>
    <property type="match status" value="1"/>
</dbReference>
<evidence type="ECO:0000256" key="8">
    <source>
        <dbReference type="ARBA" id="ARBA00023136"/>
    </source>
</evidence>
<gene>
    <name evidence="14" type="ORF">E2I00_002494</name>
</gene>
<proteinExistence type="predicted"/>
<feature type="transmembrane region" description="Helical" evidence="11">
    <location>
        <begin position="197"/>
        <end position="216"/>
    </location>
</feature>
<dbReference type="SMART" id="SM00184">
    <property type="entry name" value="RING"/>
    <property type="match status" value="1"/>
</dbReference>
<dbReference type="OrthoDB" id="9049620at2759"/>
<dbReference type="FunFam" id="1.20.1280.50:FF:000025">
    <property type="entry name" value="F-box and WD repeat domain containing 8"/>
    <property type="match status" value="1"/>
</dbReference>
<keyword evidence="3" id="KW-0479">Metal-binding</keyword>
<dbReference type="Pfam" id="PF13639">
    <property type="entry name" value="zf-RING_2"/>
    <property type="match status" value="1"/>
</dbReference>
<feature type="domain" description="RING-type" evidence="12">
    <location>
        <begin position="367"/>
        <end position="405"/>
    </location>
</feature>
<dbReference type="Gene3D" id="3.30.40.10">
    <property type="entry name" value="Zinc/RING finger domain, C3HC4 (zinc finger)"/>
    <property type="match status" value="1"/>
</dbReference>
<dbReference type="InterPro" id="IPR044235">
    <property type="entry name" value="RNFT1/2"/>
</dbReference>
<evidence type="ECO:0000256" key="6">
    <source>
        <dbReference type="ARBA" id="ARBA00022833"/>
    </source>
</evidence>
<dbReference type="PANTHER" id="PTHR15860">
    <property type="entry name" value="UNCHARACTERIZED RING FINGER-CONTAINING PROTEIN"/>
    <property type="match status" value="1"/>
</dbReference>
<keyword evidence="4 9" id="KW-0863">Zinc-finger</keyword>
<evidence type="ECO:0008006" key="16">
    <source>
        <dbReference type="Google" id="ProtNLM"/>
    </source>
</evidence>
<dbReference type="GO" id="GO:1904294">
    <property type="term" value="P:positive regulation of ERAD pathway"/>
    <property type="evidence" value="ECO:0007669"/>
    <property type="project" value="InterPro"/>
</dbReference>